<dbReference type="AlphaFoldDB" id="A0A6G1QLD2"/>
<keyword evidence="2" id="KW-1185">Reference proteome</keyword>
<proteinExistence type="predicted"/>
<evidence type="ECO:0000313" key="1">
    <source>
        <dbReference type="EMBL" id="KAF3702906.1"/>
    </source>
</evidence>
<accession>A0A6G1QLD2</accession>
<dbReference type="Proteomes" id="UP000503349">
    <property type="component" value="Chromosome 18"/>
</dbReference>
<evidence type="ECO:0000313" key="2">
    <source>
        <dbReference type="Proteomes" id="UP000503349"/>
    </source>
</evidence>
<protein>
    <submittedName>
        <fullName evidence="1">Uncharacterized protein</fullName>
    </submittedName>
</protein>
<sequence length="53" mass="5880">MPRSPPPLCQYFLSPVSLLPRFPLLTGACLDCDLASGSKFSMHPSILSPWYLQ</sequence>
<dbReference type="EMBL" id="CM015729">
    <property type="protein sequence ID" value="KAF3702906.1"/>
    <property type="molecule type" value="Genomic_DNA"/>
</dbReference>
<name>A0A6G1QLD2_CHAAH</name>
<reference evidence="1 2" key="1">
    <citation type="submission" date="2019-02" db="EMBL/GenBank/DDBJ databases">
        <title>Opniocepnalus argus genome.</title>
        <authorList>
            <person name="Zhou C."/>
            <person name="Xiao S."/>
        </authorList>
    </citation>
    <scope>NUCLEOTIDE SEQUENCE [LARGE SCALE GENOMIC DNA]</scope>
    <source>
        <strain evidence="1">OARG1902GOOAL</strain>
        <tissue evidence="1">Muscle</tissue>
    </source>
</reference>
<reference evidence="2" key="2">
    <citation type="submission" date="2019-02" db="EMBL/GenBank/DDBJ databases">
        <title>Opniocepnalus argus Var Kimnra genome.</title>
        <authorList>
            <person name="Zhou C."/>
            <person name="Xiao S."/>
        </authorList>
    </citation>
    <scope>NUCLEOTIDE SEQUENCE [LARGE SCALE GENOMIC DNA]</scope>
</reference>
<organism evidence="1 2">
    <name type="scientific">Channa argus</name>
    <name type="common">Northern snakehead</name>
    <name type="synonym">Ophicephalus argus</name>
    <dbReference type="NCBI Taxonomy" id="215402"/>
    <lineage>
        <taxon>Eukaryota</taxon>
        <taxon>Metazoa</taxon>
        <taxon>Chordata</taxon>
        <taxon>Craniata</taxon>
        <taxon>Vertebrata</taxon>
        <taxon>Euteleostomi</taxon>
        <taxon>Actinopterygii</taxon>
        <taxon>Neopterygii</taxon>
        <taxon>Teleostei</taxon>
        <taxon>Neoteleostei</taxon>
        <taxon>Acanthomorphata</taxon>
        <taxon>Anabantaria</taxon>
        <taxon>Anabantiformes</taxon>
        <taxon>Channoidei</taxon>
        <taxon>Channidae</taxon>
        <taxon>Channa</taxon>
    </lineage>
</organism>
<gene>
    <name evidence="1" type="ORF">EXN66_Car018594</name>
</gene>